<dbReference type="OrthoDB" id="9808413at2"/>
<name>A0A0P1F865_THAGE</name>
<keyword evidence="3" id="KW-1185">Reference proteome</keyword>
<reference evidence="2 3" key="1">
    <citation type="submission" date="2015-09" db="EMBL/GenBank/DDBJ databases">
        <authorList>
            <consortium name="Swine Surveillance"/>
        </authorList>
    </citation>
    <scope>NUCLEOTIDE SEQUENCE [LARGE SCALE GENOMIC DNA]</scope>
    <source>
        <strain evidence="2 3">CECT 4357</strain>
    </source>
</reference>
<dbReference type="GO" id="GO:0030151">
    <property type="term" value="F:molybdenum ion binding"/>
    <property type="evidence" value="ECO:0007669"/>
    <property type="project" value="InterPro"/>
</dbReference>
<organism evidence="2 3">
    <name type="scientific">Thalassovita gelatinovora</name>
    <name type="common">Thalassobius gelatinovorus</name>
    <dbReference type="NCBI Taxonomy" id="53501"/>
    <lineage>
        <taxon>Bacteria</taxon>
        <taxon>Pseudomonadati</taxon>
        <taxon>Pseudomonadota</taxon>
        <taxon>Alphaproteobacteria</taxon>
        <taxon>Rhodobacterales</taxon>
        <taxon>Roseobacteraceae</taxon>
        <taxon>Thalassovita</taxon>
    </lineage>
</organism>
<dbReference type="GO" id="GO:0030170">
    <property type="term" value="F:pyridoxal phosphate binding"/>
    <property type="evidence" value="ECO:0007669"/>
    <property type="project" value="InterPro"/>
</dbReference>
<dbReference type="Proteomes" id="UP000051587">
    <property type="component" value="Unassembled WGS sequence"/>
</dbReference>
<dbReference type="InterPro" id="IPR011037">
    <property type="entry name" value="Pyrv_Knase-like_insert_dom_sf"/>
</dbReference>
<evidence type="ECO:0000313" key="2">
    <source>
        <dbReference type="EMBL" id="CUH64247.1"/>
    </source>
</evidence>
<dbReference type="InterPro" id="IPR052716">
    <property type="entry name" value="MOSC_domain"/>
</dbReference>
<dbReference type="InterPro" id="IPR005302">
    <property type="entry name" value="MoCF_Sase_C"/>
</dbReference>
<dbReference type="PANTHER" id="PTHR36930">
    <property type="entry name" value="METAL-SULFUR CLUSTER BIOSYNTHESIS PROTEINS YUAD-RELATED"/>
    <property type="match status" value="1"/>
</dbReference>
<sequence length="198" mass="21626">MPALKPTNFTARITWLGYVPDRDHSLRAEPLKRADLTWAGIAGEAHGGVTRRSCSRVIAQYPRGTQIRNVRQLSVLSAEELAKIAETIGADDFDPRWVGASMVIEGIPDFTHVPPSSRLQAPSGASLVIDMENRPCHLPAPVICEDLPEAGKRFKQAAAGKRGVTAWVEREGAVQLGDILTLHIPDQPTWTHLDKARG</sequence>
<dbReference type="STRING" id="53501.SAMN04488043_11187"/>
<accession>A0A0P1F865</accession>
<dbReference type="RefSeq" id="WP_058261928.1">
    <property type="nucleotide sequence ID" value="NZ_CP051181.1"/>
</dbReference>
<evidence type="ECO:0000259" key="1">
    <source>
        <dbReference type="PROSITE" id="PS51340"/>
    </source>
</evidence>
<gene>
    <name evidence="2" type="primary">yuaD</name>
    <name evidence="2" type="ORF">TG4357_01168</name>
</gene>
<proteinExistence type="predicted"/>
<dbReference type="AlphaFoldDB" id="A0A0P1F865"/>
<evidence type="ECO:0000313" key="3">
    <source>
        <dbReference type="Proteomes" id="UP000051587"/>
    </source>
</evidence>
<dbReference type="Gene3D" id="2.40.33.20">
    <property type="entry name" value="PK beta-barrel domain-like"/>
    <property type="match status" value="1"/>
</dbReference>
<protein>
    <submittedName>
        <fullName evidence="2">Putative metal-sulfur cluster biosynthesis proteins YuaD</fullName>
    </submittedName>
</protein>
<dbReference type="EMBL" id="CYSA01000015">
    <property type="protein sequence ID" value="CUH64247.1"/>
    <property type="molecule type" value="Genomic_DNA"/>
</dbReference>
<dbReference type="GO" id="GO:0003824">
    <property type="term" value="F:catalytic activity"/>
    <property type="evidence" value="ECO:0007669"/>
    <property type="project" value="InterPro"/>
</dbReference>
<dbReference type="PROSITE" id="PS51340">
    <property type="entry name" value="MOSC"/>
    <property type="match status" value="1"/>
</dbReference>
<feature type="domain" description="MOSC" evidence="1">
    <location>
        <begin position="24"/>
        <end position="183"/>
    </location>
</feature>
<dbReference type="Pfam" id="PF03473">
    <property type="entry name" value="MOSC"/>
    <property type="match status" value="1"/>
</dbReference>
<dbReference type="SUPFAM" id="SSF50800">
    <property type="entry name" value="PK beta-barrel domain-like"/>
    <property type="match status" value="1"/>
</dbReference>
<dbReference type="PANTHER" id="PTHR36930:SF1">
    <property type="entry name" value="MOSC DOMAIN-CONTAINING PROTEIN"/>
    <property type="match status" value="1"/>
</dbReference>